<gene>
    <name evidence="2" type="ORF">AAT16_08335</name>
    <name evidence="3" type="ORF">SAMN05216235_2562</name>
</gene>
<keyword evidence="4" id="KW-1185">Reference proteome</keyword>
<reference evidence="2 4" key="1">
    <citation type="journal article" date="2015" name="Int. J. Syst. Evol. Microbiol.">
        <title>Complete genome sequence of Salinicoccus halodurans H3B36, isolated from the Qaidam Basin in China.</title>
        <authorList>
            <person name="Jiang K."/>
            <person name="Xue Y."/>
            <person name="Ma Y."/>
        </authorList>
    </citation>
    <scope>NUCLEOTIDE SEQUENCE [LARGE SCALE GENOMIC DNA]</scope>
    <source>
        <strain evidence="2 4">H3B36</strain>
    </source>
</reference>
<keyword evidence="1" id="KW-1133">Transmembrane helix</keyword>
<keyword evidence="1" id="KW-0472">Membrane</keyword>
<evidence type="ECO:0000256" key="1">
    <source>
        <dbReference type="SAM" id="Phobius"/>
    </source>
</evidence>
<evidence type="ECO:0000313" key="2">
    <source>
        <dbReference type="EMBL" id="AKG74240.1"/>
    </source>
</evidence>
<keyword evidence="1" id="KW-0812">Transmembrane</keyword>
<dbReference type="Proteomes" id="UP000034029">
    <property type="component" value="Chromosome"/>
</dbReference>
<dbReference type="OrthoDB" id="2886991at2"/>
<dbReference type="PANTHER" id="PTHR38441:SF1">
    <property type="entry name" value="MEMBRANE PROTEIN"/>
    <property type="match status" value="1"/>
</dbReference>
<dbReference type="EMBL" id="CP011366">
    <property type="protein sequence ID" value="AKG74240.1"/>
    <property type="molecule type" value="Genomic_DNA"/>
</dbReference>
<accession>A0A0F7D4H4</accession>
<name>A0A0F7D4H4_9STAP</name>
<evidence type="ECO:0000313" key="4">
    <source>
        <dbReference type="Proteomes" id="UP000034029"/>
    </source>
</evidence>
<dbReference type="AlphaFoldDB" id="A0A0F7D4H4"/>
<dbReference type="KEGG" id="shv:AAT16_08335"/>
<protein>
    <submittedName>
        <fullName evidence="3">Uncharacterized membrane protein, DUF485 family</fullName>
    </submittedName>
</protein>
<dbReference type="RefSeq" id="WP_046790422.1">
    <property type="nucleotide sequence ID" value="NZ_CP011366.1"/>
</dbReference>
<dbReference type="InterPro" id="IPR007436">
    <property type="entry name" value="DUF485"/>
</dbReference>
<feature type="transmembrane region" description="Helical" evidence="1">
    <location>
        <begin position="25"/>
        <end position="49"/>
    </location>
</feature>
<evidence type="ECO:0000313" key="3">
    <source>
        <dbReference type="EMBL" id="SFK93431.1"/>
    </source>
</evidence>
<feature type="transmembrane region" description="Helical" evidence="1">
    <location>
        <begin position="61"/>
        <end position="80"/>
    </location>
</feature>
<sequence length="103" mass="12237">MKEIDYEKIAEQPEFKTLLSTRNKFIMPISIFFIIATLLFPVLTGYTTILNNEAFGNISWAWIYALLLFVMVWTLVTIYMKRAKIFDKEADEIIRKYREGEEE</sequence>
<proteinExistence type="predicted"/>
<reference evidence="4" key="2">
    <citation type="submission" date="2015-04" db="EMBL/GenBank/DDBJ databases">
        <title>Complete genome sequence of Salinicoccus halodurans strain H3B36, isolated from the Qaidam basin of China.</title>
        <authorList>
            <person name="Ma Y."/>
            <person name="Jiang K."/>
            <person name="Xue Y."/>
        </authorList>
    </citation>
    <scope>NUCLEOTIDE SEQUENCE [LARGE SCALE GENOMIC DNA]</scope>
    <source>
        <strain evidence="4">H3B36</strain>
    </source>
</reference>
<organism evidence="3 5">
    <name type="scientific">Salinicoccus halodurans</name>
    <dbReference type="NCBI Taxonomy" id="407035"/>
    <lineage>
        <taxon>Bacteria</taxon>
        <taxon>Bacillati</taxon>
        <taxon>Bacillota</taxon>
        <taxon>Bacilli</taxon>
        <taxon>Bacillales</taxon>
        <taxon>Staphylococcaceae</taxon>
        <taxon>Salinicoccus</taxon>
    </lineage>
</organism>
<evidence type="ECO:0000313" key="5">
    <source>
        <dbReference type="Proteomes" id="UP000183090"/>
    </source>
</evidence>
<dbReference type="Pfam" id="PF04341">
    <property type="entry name" value="DUF485"/>
    <property type="match status" value="1"/>
</dbReference>
<dbReference type="Proteomes" id="UP000183090">
    <property type="component" value="Unassembled WGS sequence"/>
</dbReference>
<reference evidence="3 5" key="3">
    <citation type="submission" date="2016-10" db="EMBL/GenBank/DDBJ databases">
        <authorList>
            <person name="Varghese N."/>
            <person name="Submissions S."/>
        </authorList>
    </citation>
    <scope>NUCLEOTIDE SEQUENCE [LARGE SCALE GENOMIC DNA]</scope>
    <source>
        <strain evidence="3 5">CGMCC 1.6501</strain>
    </source>
</reference>
<dbReference type="PANTHER" id="PTHR38441">
    <property type="entry name" value="INTEGRAL MEMBRANE PROTEIN-RELATED"/>
    <property type="match status" value="1"/>
</dbReference>
<dbReference type="EMBL" id="FOTB01000006">
    <property type="protein sequence ID" value="SFK93431.1"/>
    <property type="molecule type" value="Genomic_DNA"/>
</dbReference>